<reference evidence="2 3" key="1">
    <citation type="journal article" date="2019" name="Fungal Biol. Biotechnol.">
        <title>Draft genome sequence of fastidious pathogen Ceratobasidium theobromae, which causes vascular-streak dieback in Theobroma cacao.</title>
        <authorList>
            <person name="Ali S.S."/>
            <person name="Asman A."/>
            <person name="Shao J."/>
            <person name="Firmansyah A.P."/>
            <person name="Susilo A.W."/>
            <person name="Rosmana A."/>
            <person name="McMahon P."/>
            <person name="Junaid M."/>
            <person name="Guest D."/>
            <person name="Kheng T.Y."/>
            <person name="Meinhardt L.W."/>
            <person name="Bailey B.A."/>
        </authorList>
    </citation>
    <scope>NUCLEOTIDE SEQUENCE [LARGE SCALE GENOMIC DNA]</scope>
    <source>
        <strain evidence="2 3">CT2</strain>
    </source>
</reference>
<feature type="domain" description="H-type lectin" evidence="1">
    <location>
        <begin position="193"/>
        <end position="256"/>
    </location>
</feature>
<name>A0A5N5QB57_9AGAM</name>
<dbReference type="SUPFAM" id="SSF141086">
    <property type="entry name" value="Agglutinin HPA-like"/>
    <property type="match status" value="3"/>
</dbReference>
<dbReference type="InterPro" id="IPR052487">
    <property type="entry name" value="Galactose-binding_lectin"/>
</dbReference>
<dbReference type="GO" id="GO:0046871">
    <property type="term" value="F:N-acetylgalactosamine binding"/>
    <property type="evidence" value="ECO:0007669"/>
    <property type="project" value="TreeGrafter"/>
</dbReference>
<dbReference type="EMBL" id="SSOP01000350">
    <property type="protein sequence ID" value="KAB5588894.1"/>
    <property type="molecule type" value="Genomic_DNA"/>
</dbReference>
<feature type="domain" description="H-type lectin" evidence="1">
    <location>
        <begin position="95"/>
        <end position="159"/>
    </location>
</feature>
<accession>A0A5N5QB57</accession>
<proteinExistence type="predicted"/>
<feature type="domain" description="H-type lectin" evidence="1">
    <location>
        <begin position="11"/>
        <end position="65"/>
    </location>
</feature>
<evidence type="ECO:0000313" key="2">
    <source>
        <dbReference type="EMBL" id="KAB5588894.1"/>
    </source>
</evidence>
<dbReference type="OrthoDB" id="5419324at2759"/>
<dbReference type="GO" id="GO:0070492">
    <property type="term" value="F:oligosaccharide binding"/>
    <property type="evidence" value="ECO:0007669"/>
    <property type="project" value="TreeGrafter"/>
</dbReference>
<dbReference type="InterPro" id="IPR037221">
    <property type="entry name" value="H-type_lectin_dom_sf"/>
</dbReference>
<dbReference type="GO" id="GO:0009986">
    <property type="term" value="C:cell surface"/>
    <property type="evidence" value="ECO:0007669"/>
    <property type="project" value="TreeGrafter"/>
</dbReference>
<dbReference type="InterPro" id="IPR019019">
    <property type="entry name" value="H-type_lectin_domain"/>
</dbReference>
<sequence>MNIQHPQDGIPIGLNKLDIGTGANVRVRAYFENISKLFANVRDAADIHLESWADTRLYDARCSWFDPFVANHGHPGTFQWGTFSSSQLFAEQLPKISFPHSFNNPPNVIVWIRSLDVDKVNNPRVEALATDVTDHDFTLHLRTWGGTHVYDVTVDWIAVSRDNPSVRVGQFTATPDVFPSGLGEGKTGYTGRLDFGQAFGQPPRVVVGFNKIDAAKEKNLRIEANADKITNTGFEMVINSWGDSVIYGGGAAYIAFI</sequence>
<gene>
    <name evidence="2" type="ORF">CTheo_7660</name>
</gene>
<dbReference type="AlphaFoldDB" id="A0A5N5QB57"/>
<evidence type="ECO:0000313" key="3">
    <source>
        <dbReference type="Proteomes" id="UP000383932"/>
    </source>
</evidence>
<keyword evidence="3" id="KW-1185">Reference proteome</keyword>
<dbReference type="Proteomes" id="UP000383932">
    <property type="component" value="Unassembled WGS sequence"/>
</dbReference>
<dbReference type="Gene3D" id="2.60.40.2080">
    <property type="match status" value="3"/>
</dbReference>
<dbReference type="Pfam" id="PF09458">
    <property type="entry name" value="H_lectin"/>
    <property type="match status" value="3"/>
</dbReference>
<dbReference type="GO" id="GO:0098609">
    <property type="term" value="P:cell-cell adhesion"/>
    <property type="evidence" value="ECO:0007669"/>
    <property type="project" value="TreeGrafter"/>
</dbReference>
<comment type="caution">
    <text evidence="2">The sequence shown here is derived from an EMBL/GenBank/DDBJ whole genome shotgun (WGS) entry which is preliminary data.</text>
</comment>
<dbReference type="GO" id="GO:0030247">
    <property type="term" value="F:polysaccharide binding"/>
    <property type="evidence" value="ECO:0007669"/>
    <property type="project" value="TreeGrafter"/>
</dbReference>
<organism evidence="2 3">
    <name type="scientific">Ceratobasidium theobromae</name>
    <dbReference type="NCBI Taxonomy" id="1582974"/>
    <lineage>
        <taxon>Eukaryota</taxon>
        <taxon>Fungi</taxon>
        <taxon>Dikarya</taxon>
        <taxon>Basidiomycota</taxon>
        <taxon>Agaricomycotina</taxon>
        <taxon>Agaricomycetes</taxon>
        <taxon>Cantharellales</taxon>
        <taxon>Ceratobasidiaceae</taxon>
        <taxon>Ceratobasidium</taxon>
    </lineage>
</organism>
<evidence type="ECO:0000259" key="1">
    <source>
        <dbReference type="Pfam" id="PF09458"/>
    </source>
</evidence>
<dbReference type="GO" id="GO:0098636">
    <property type="term" value="C:protein complex involved in cell adhesion"/>
    <property type="evidence" value="ECO:0007669"/>
    <property type="project" value="TreeGrafter"/>
</dbReference>
<dbReference type="PANTHER" id="PTHR46938">
    <property type="entry name" value="DISCOIDIN-1 SUBUNIT A-RELATED-RELATED"/>
    <property type="match status" value="1"/>
</dbReference>
<keyword evidence="2" id="KW-0430">Lectin</keyword>
<protein>
    <submittedName>
        <fullName evidence="2">H-type lectin domain containing protein</fullName>
    </submittedName>
</protein>